<organism evidence="2 3">
    <name type="scientific">Dendrobium catenatum</name>
    <dbReference type="NCBI Taxonomy" id="906689"/>
    <lineage>
        <taxon>Eukaryota</taxon>
        <taxon>Viridiplantae</taxon>
        <taxon>Streptophyta</taxon>
        <taxon>Embryophyta</taxon>
        <taxon>Tracheophyta</taxon>
        <taxon>Spermatophyta</taxon>
        <taxon>Magnoliopsida</taxon>
        <taxon>Liliopsida</taxon>
        <taxon>Asparagales</taxon>
        <taxon>Orchidaceae</taxon>
        <taxon>Epidendroideae</taxon>
        <taxon>Malaxideae</taxon>
        <taxon>Dendrobiinae</taxon>
        <taxon>Dendrobium</taxon>
    </lineage>
</organism>
<protein>
    <submittedName>
        <fullName evidence="2">Uncharacterized protein</fullName>
    </submittedName>
</protein>
<reference evidence="2 3" key="2">
    <citation type="journal article" date="2017" name="Nature">
        <title>The Apostasia genome and the evolution of orchids.</title>
        <authorList>
            <person name="Zhang G.Q."/>
            <person name="Liu K.W."/>
            <person name="Li Z."/>
            <person name="Lohaus R."/>
            <person name="Hsiao Y.Y."/>
            <person name="Niu S.C."/>
            <person name="Wang J.Y."/>
            <person name="Lin Y.C."/>
            <person name="Xu Q."/>
            <person name="Chen L.J."/>
            <person name="Yoshida K."/>
            <person name="Fujiwara S."/>
            <person name="Wang Z.W."/>
            <person name="Zhang Y.Q."/>
            <person name="Mitsuda N."/>
            <person name="Wang M."/>
            <person name="Liu G.H."/>
            <person name="Pecoraro L."/>
            <person name="Huang H.X."/>
            <person name="Xiao X.J."/>
            <person name="Lin M."/>
            <person name="Wu X.Y."/>
            <person name="Wu W.L."/>
            <person name="Chen Y.Y."/>
            <person name="Chang S.B."/>
            <person name="Sakamoto S."/>
            <person name="Ohme-Takagi M."/>
            <person name="Yagi M."/>
            <person name="Zeng S.J."/>
            <person name="Shen C.Y."/>
            <person name="Yeh C.M."/>
            <person name="Luo Y.B."/>
            <person name="Tsai W.C."/>
            <person name="Van de Peer Y."/>
            <person name="Liu Z.J."/>
        </authorList>
    </citation>
    <scope>NUCLEOTIDE SEQUENCE [LARGE SCALE GENOMIC DNA]</scope>
    <source>
        <tissue evidence="2">The whole plant</tissue>
    </source>
</reference>
<dbReference type="EMBL" id="KZ502448">
    <property type="protein sequence ID" value="PKU78555.1"/>
    <property type="molecule type" value="Genomic_DNA"/>
</dbReference>
<evidence type="ECO:0000313" key="2">
    <source>
        <dbReference type="EMBL" id="PKU78555.1"/>
    </source>
</evidence>
<evidence type="ECO:0000313" key="3">
    <source>
        <dbReference type="Proteomes" id="UP000233837"/>
    </source>
</evidence>
<name>A0A2I0WSA8_9ASPA</name>
<evidence type="ECO:0000256" key="1">
    <source>
        <dbReference type="SAM" id="SignalP"/>
    </source>
</evidence>
<feature type="signal peptide" evidence="1">
    <location>
        <begin position="1"/>
        <end position="19"/>
    </location>
</feature>
<proteinExistence type="predicted"/>
<dbReference type="AlphaFoldDB" id="A0A2I0WSA8"/>
<keyword evidence="1" id="KW-0732">Signal</keyword>
<sequence>MLATQLAAILLCSPTNLHAMEPTAWDRYQDHLKTMAQLLGLELNVWLGLSL</sequence>
<dbReference type="Proteomes" id="UP000233837">
    <property type="component" value="Unassembled WGS sequence"/>
</dbReference>
<keyword evidence="3" id="KW-1185">Reference proteome</keyword>
<reference evidence="2 3" key="1">
    <citation type="journal article" date="2016" name="Sci. Rep.">
        <title>The Dendrobium catenatum Lindl. genome sequence provides insights into polysaccharide synthase, floral development and adaptive evolution.</title>
        <authorList>
            <person name="Zhang G.Q."/>
            <person name="Xu Q."/>
            <person name="Bian C."/>
            <person name="Tsai W.C."/>
            <person name="Yeh C.M."/>
            <person name="Liu K.W."/>
            <person name="Yoshida K."/>
            <person name="Zhang L.S."/>
            <person name="Chang S.B."/>
            <person name="Chen F."/>
            <person name="Shi Y."/>
            <person name="Su Y.Y."/>
            <person name="Zhang Y.Q."/>
            <person name="Chen L.J."/>
            <person name="Yin Y."/>
            <person name="Lin M."/>
            <person name="Huang H."/>
            <person name="Deng H."/>
            <person name="Wang Z.W."/>
            <person name="Zhu S.L."/>
            <person name="Zhao X."/>
            <person name="Deng C."/>
            <person name="Niu S.C."/>
            <person name="Huang J."/>
            <person name="Wang M."/>
            <person name="Liu G.H."/>
            <person name="Yang H.J."/>
            <person name="Xiao X.J."/>
            <person name="Hsiao Y.Y."/>
            <person name="Wu W.L."/>
            <person name="Chen Y.Y."/>
            <person name="Mitsuda N."/>
            <person name="Ohme-Takagi M."/>
            <person name="Luo Y.B."/>
            <person name="Van de Peer Y."/>
            <person name="Liu Z.J."/>
        </authorList>
    </citation>
    <scope>NUCLEOTIDE SEQUENCE [LARGE SCALE GENOMIC DNA]</scope>
    <source>
        <tissue evidence="2">The whole plant</tissue>
    </source>
</reference>
<accession>A0A2I0WSA8</accession>
<feature type="chain" id="PRO_5014152949" evidence="1">
    <location>
        <begin position="20"/>
        <end position="51"/>
    </location>
</feature>
<gene>
    <name evidence="2" type="ORF">MA16_Dca011112</name>
</gene>